<evidence type="ECO:0000256" key="3">
    <source>
        <dbReference type="ARBA" id="ARBA00022516"/>
    </source>
</evidence>
<dbReference type="OrthoDB" id="40021at2759"/>
<dbReference type="GO" id="GO:0006646">
    <property type="term" value="P:phosphatidylethanolamine biosynthetic process"/>
    <property type="evidence" value="ECO:0007669"/>
    <property type="project" value="UniProtKB-UniPathway"/>
</dbReference>
<dbReference type="InterPro" id="IPR044608">
    <property type="entry name" value="Ect1/PCYT2"/>
</dbReference>
<dbReference type="PANTHER" id="PTHR45780:SF2">
    <property type="entry name" value="ETHANOLAMINE-PHOSPHATE CYTIDYLYLTRANSFERASE"/>
    <property type="match status" value="1"/>
</dbReference>
<dbReference type="EMBL" id="CP031044">
    <property type="protein sequence ID" value="QDZ23729.1"/>
    <property type="molecule type" value="Genomic_DNA"/>
</dbReference>
<dbReference type="SUPFAM" id="SSF52374">
    <property type="entry name" value="Nucleotidylyl transferase"/>
    <property type="match status" value="2"/>
</dbReference>
<comment type="pathway">
    <text evidence="1">Lipid metabolism.</text>
</comment>
<evidence type="ECO:0000313" key="14">
    <source>
        <dbReference type="EMBL" id="QDZ23729.1"/>
    </source>
</evidence>
<organism evidence="14 15">
    <name type="scientific">Chloropicon primus</name>
    <dbReference type="NCBI Taxonomy" id="1764295"/>
    <lineage>
        <taxon>Eukaryota</taxon>
        <taxon>Viridiplantae</taxon>
        <taxon>Chlorophyta</taxon>
        <taxon>Chloropicophyceae</taxon>
        <taxon>Chloropicales</taxon>
        <taxon>Chloropicaceae</taxon>
        <taxon>Chloropicon</taxon>
    </lineage>
</organism>
<protein>
    <recommendedName>
        <fullName evidence="10">ethanolamine-phosphate cytidylyltransferase</fullName>
        <ecNumber evidence="10">2.7.7.14</ecNumber>
    </recommendedName>
    <alternativeName>
        <fullName evidence="11">CTP:phosphoethanolamine cytidylyltransferase</fullName>
    </alternativeName>
</protein>
<evidence type="ECO:0000313" key="15">
    <source>
        <dbReference type="Proteomes" id="UP000316726"/>
    </source>
</evidence>
<sequence>MASGGSGSEGDASTTLLTYKVVKGCAILAASAAAIWLGSEVWDRSCERYAGTGRKGSQWVRKNLRYKPGSTTEYLSKVLKQHSDSRKKRRPRIVYMDGCFDMMHYGHANALRQARACGDYLIVGVVSDEEILKNKGPPVFSEEERITMVKAVKWVDEVITGVPYEVTEEFMRMLFKKHKIDYIIHGDDPCLLPDGRDAYELAKKAGRYMEIKRTEGVSSTDIVGRMLLCSHQVSPFKRSKRHLKTKSMDKIEHDFSLGGSDDECEDEEYARGSEPSTPRAQTKLSNFMPTSRRLIQFANDVSKADKDSVVIYIDGAFDMFHPGHAKILKAAKELGDYLIVGVHDDDVVSKSRGRHYPIMSLHERSLSVLACRYVDEIIMGAPQQITSELLTTFNISIVAHGTVYESAAEDGQYALAIENGIFVEIESESDLSTREIVRRIVSNKDSFEAKFARKSKSEAEYYKQKTYVIEQ</sequence>
<dbReference type="PANTHER" id="PTHR45780">
    <property type="entry name" value="ETHANOLAMINE-PHOSPHATE CYTIDYLYLTRANSFERASE"/>
    <property type="match status" value="1"/>
</dbReference>
<evidence type="ECO:0000256" key="5">
    <source>
        <dbReference type="ARBA" id="ARBA00022695"/>
    </source>
</evidence>
<keyword evidence="8" id="KW-1208">Phospholipid metabolism</keyword>
<keyword evidence="3" id="KW-0444">Lipid biosynthesis</keyword>
<reference evidence="14 15" key="1">
    <citation type="submission" date="2018-07" db="EMBL/GenBank/DDBJ databases">
        <title>The complete nuclear genome of the prasinophyte Chloropicon primus (CCMP1205).</title>
        <authorList>
            <person name="Pombert J.-F."/>
            <person name="Otis C."/>
            <person name="Turmel M."/>
            <person name="Lemieux C."/>
        </authorList>
    </citation>
    <scope>NUCLEOTIDE SEQUENCE [LARGE SCALE GENOMIC DNA]</scope>
    <source>
        <strain evidence="14 15">CCMP1205</strain>
    </source>
</reference>
<dbReference type="CDD" id="cd02173">
    <property type="entry name" value="ECT"/>
    <property type="match status" value="1"/>
</dbReference>
<dbReference type="InterPro" id="IPR014729">
    <property type="entry name" value="Rossmann-like_a/b/a_fold"/>
</dbReference>
<evidence type="ECO:0000256" key="2">
    <source>
        <dbReference type="ARBA" id="ARBA00010101"/>
    </source>
</evidence>
<gene>
    <name evidence="14" type="ORF">A3770_11p62470</name>
</gene>
<comment type="similarity">
    <text evidence="2">Belongs to the cytidylyltransferase family.</text>
</comment>
<feature type="region of interest" description="Disordered" evidence="12">
    <location>
        <begin position="256"/>
        <end position="283"/>
    </location>
</feature>
<evidence type="ECO:0000256" key="1">
    <source>
        <dbReference type="ARBA" id="ARBA00005189"/>
    </source>
</evidence>
<dbReference type="InterPro" id="IPR041723">
    <property type="entry name" value="CCT"/>
</dbReference>
<proteinExistence type="inferred from homology"/>
<feature type="domain" description="Cytidyltransferase-like" evidence="13">
    <location>
        <begin position="95"/>
        <end position="224"/>
    </location>
</feature>
<evidence type="ECO:0000256" key="7">
    <source>
        <dbReference type="ARBA" id="ARBA00023209"/>
    </source>
</evidence>
<evidence type="ECO:0000256" key="9">
    <source>
        <dbReference type="ARBA" id="ARBA00024191"/>
    </source>
</evidence>
<keyword evidence="4 14" id="KW-0808">Transferase</keyword>
<feature type="domain" description="Cytidyltransferase-like" evidence="13">
    <location>
        <begin position="312"/>
        <end position="437"/>
    </location>
</feature>
<evidence type="ECO:0000256" key="11">
    <source>
        <dbReference type="ARBA" id="ARBA00031473"/>
    </source>
</evidence>
<dbReference type="Pfam" id="PF01467">
    <property type="entry name" value="CTP_transf_like"/>
    <property type="match status" value="2"/>
</dbReference>
<name>A0A5B8MSU6_9CHLO</name>
<dbReference type="NCBIfam" id="TIGR00125">
    <property type="entry name" value="cyt_tran_rel"/>
    <property type="match status" value="2"/>
</dbReference>
<keyword evidence="6" id="KW-0443">Lipid metabolism</keyword>
<dbReference type="Proteomes" id="UP000316726">
    <property type="component" value="Chromosome 11"/>
</dbReference>
<evidence type="ECO:0000256" key="4">
    <source>
        <dbReference type="ARBA" id="ARBA00022679"/>
    </source>
</evidence>
<evidence type="ECO:0000256" key="10">
    <source>
        <dbReference type="ARBA" id="ARBA00024221"/>
    </source>
</evidence>
<keyword evidence="15" id="KW-1185">Reference proteome</keyword>
<keyword evidence="5 14" id="KW-0548">Nucleotidyltransferase</keyword>
<evidence type="ECO:0000256" key="8">
    <source>
        <dbReference type="ARBA" id="ARBA00023264"/>
    </source>
</evidence>
<comment type="pathway">
    <text evidence="9">Phospholipid metabolism; phosphatidylethanolamine biosynthesis; phosphatidylethanolamine from ethanolamine: step 2/3.</text>
</comment>
<dbReference type="GO" id="GO:0005737">
    <property type="term" value="C:cytoplasm"/>
    <property type="evidence" value="ECO:0007669"/>
    <property type="project" value="TreeGrafter"/>
</dbReference>
<dbReference type="Gene3D" id="3.40.50.620">
    <property type="entry name" value="HUPs"/>
    <property type="match status" value="2"/>
</dbReference>
<evidence type="ECO:0000259" key="13">
    <source>
        <dbReference type="Pfam" id="PF01467"/>
    </source>
</evidence>
<dbReference type="UniPathway" id="UPA00558">
    <property type="reaction ID" value="UER00742"/>
</dbReference>
<dbReference type="EC" id="2.7.7.14" evidence="10"/>
<evidence type="ECO:0000256" key="12">
    <source>
        <dbReference type="SAM" id="MobiDB-lite"/>
    </source>
</evidence>
<dbReference type="CDD" id="cd02174">
    <property type="entry name" value="CCT"/>
    <property type="match status" value="1"/>
</dbReference>
<dbReference type="STRING" id="1764295.A0A5B8MSU6"/>
<accession>A0A5B8MSU6</accession>
<dbReference type="InterPro" id="IPR004821">
    <property type="entry name" value="Cyt_trans-like"/>
</dbReference>
<feature type="compositionally biased region" description="Polar residues" evidence="12">
    <location>
        <begin position="274"/>
        <end position="283"/>
    </location>
</feature>
<evidence type="ECO:0000256" key="6">
    <source>
        <dbReference type="ARBA" id="ARBA00023098"/>
    </source>
</evidence>
<keyword evidence="7" id="KW-0594">Phospholipid biosynthesis</keyword>
<dbReference type="AlphaFoldDB" id="A0A5B8MSU6"/>
<dbReference type="GO" id="GO:0004306">
    <property type="term" value="F:ethanolamine-phosphate cytidylyltransferase activity"/>
    <property type="evidence" value="ECO:0007669"/>
    <property type="project" value="UniProtKB-EC"/>
</dbReference>